<dbReference type="Gene3D" id="3.40.50.360">
    <property type="match status" value="1"/>
</dbReference>
<dbReference type="InterPro" id="IPR050157">
    <property type="entry name" value="PSI_iron-sulfur_center"/>
</dbReference>
<dbReference type="PROSITE" id="PS00198">
    <property type="entry name" value="4FE4S_FER_1"/>
    <property type="match status" value="2"/>
</dbReference>
<proteinExistence type="predicted"/>
<keyword evidence="5" id="KW-0408">Iron</keyword>
<dbReference type="Proteomes" id="UP000702954">
    <property type="component" value="Unassembled WGS sequence"/>
</dbReference>
<evidence type="ECO:0000256" key="5">
    <source>
        <dbReference type="ARBA" id="ARBA00023004"/>
    </source>
</evidence>
<dbReference type="Pfam" id="PF13187">
    <property type="entry name" value="Fer4_9"/>
    <property type="match status" value="1"/>
</dbReference>
<feature type="domain" description="4Fe-4S ferredoxin-type" evidence="7">
    <location>
        <begin position="171"/>
        <end position="201"/>
    </location>
</feature>
<keyword evidence="11" id="KW-1185">Reference proteome</keyword>
<feature type="domain" description="4Fe-4S ferredoxin-type" evidence="7">
    <location>
        <begin position="205"/>
        <end position="229"/>
    </location>
</feature>
<dbReference type="InterPro" id="IPR029039">
    <property type="entry name" value="Flavoprotein-like_sf"/>
</dbReference>
<dbReference type="GO" id="GO:0051539">
    <property type="term" value="F:4 iron, 4 sulfur cluster binding"/>
    <property type="evidence" value="ECO:0007669"/>
    <property type="project" value="UniProtKB-KW"/>
</dbReference>
<evidence type="ECO:0000259" key="7">
    <source>
        <dbReference type="PROSITE" id="PS51379"/>
    </source>
</evidence>
<evidence type="ECO:0000313" key="10">
    <source>
        <dbReference type="Proteomes" id="UP000294613"/>
    </source>
</evidence>
<comment type="caution">
    <text evidence="9">The sequence shown here is derived from an EMBL/GenBank/DDBJ whole genome shotgun (WGS) entry which is preliminary data.</text>
</comment>
<dbReference type="EMBL" id="BHEO01000002">
    <property type="protein sequence ID" value="GBU04070.1"/>
    <property type="molecule type" value="Genomic_DNA"/>
</dbReference>
<evidence type="ECO:0000313" key="11">
    <source>
        <dbReference type="Proteomes" id="UP000702954"/>
    </source>
</evidence>
<evidence type="ECO:0000256" key="4">
    <source>
        <dbReference type="ARBA" id="ARBA00022723"/>
    </source>
</evidence>
<keyword evidence="4" id="KW-0479">Metal-binding</keyword>
<keyword evidence="3" id="KW-0004">4Fe-4S</keyword>
<dbReference type="PANTHER" id="PTHR24960:SF85">
    <property type="entry name" value="POLYFERREDOXIN PROTEIN VHUB"/>
    <property type="match status" value="1"/>
</dbReference>
<dbReference type="SUPFAM" id="SSF54862">
    <property type="entry name" value="4Fe-4S ferredoxins"/>
    <property type="match status" value="1"/>
</dbReference>
<accession>A0A4R3JW24</accession>
<reference evidence="9 10" key="2">
    <citation type="submission" date="2019-03" db="EMBL/GenBank/DDBJ databases">
        <title>Genomic Encyclopedia of Type Strains, Phase IV (KMG-IV): sequencing the most valuable type-strain genomes for metagenomic binning, comparative biology and taxonomic classification.</title>
        <authorList>
            <person name="Goeker M."/>
        </authorList>
    </citation>
    <scope>NUCLEOTIDE SEQUENCE [LARGE SCALE GENOMIC DNA]</scope>
    <source>
        <strain evidence="9 10">DSM 103426</strain>
    </source>
</reference>
<evidence type="ECO:0000256" key="6">
    <source>
        <dbReference type="ARBA" id="ARBA00023014"/>
    </source>
</evidence>
<dbReference type="GO" id="GO:0046872">
    <property type="term" value="F:metal ion binding"/>
    <property type="evidence" value="ECO:0007669"/>
    <property type="project" value="UniProtKB-KW"/>
</dbReference>
<dbReference type="InterPro" id="IPR017896">
    <property type="entry name" value="4Fe4S_Fe-S-bd"/>
</dbReference>
<dbReference type="PROSITE" id="PS51379">
    <property type="entry name" value="4FE4S_FER_2"/>
    <property type="match status" value="2"/>
</dbReference>
<reference evidence="8 11" key="1">
    <citation type="journal article" date="2018" name="Int. J. Syst. Evol. Microbiol.">
        <title>Draft Genome Sequence of Faecalimonas umbilicata JCM 30896T, an Acetate-Producing Bacterium Isolated from Human Feces.</title>
        <authorList>
            <person name="Sakamoto M."/>
            <person name="Ikeyama N."/>
            <person name="Yuki M."/>
            <person name="Ohkuma M."/>
        </authorList>
    </citation>
    <scope>NUCLEOTIDE SEQUENCE [LARGE SCALE GENOMIC DNA]</scope>
    <source>
        <strain evidence="8 11">EGH7</strain>
    </source>
</reference>
<evidence type="ECO:0000313" key="8">
    <source>
        <dbReference type="EMBL" id="GBU04070.1"/>
    </source>
</evidence>
<comment type="function">
    <text evidence="1">Ferredoxins are iron-sulfur proteins that transfer electrons in a wide variety of metabolic reactions.</text>
</comment>
<evidence type="ECO:0000256" key="3">
    <source>
        <dbReference type="ARBA" id="ARBA00022485"/>
    </source>
</evidence>
<dbReference type="RefSeq" id="WP_116441143.1">
    <property type="nucleotide sequence ID" value="NZ_BHEO01000002.1"/>
</dbReference>
<evidence type="ECO:0000256" key="2">
    <source>
        <dbReference type="ARBA" id="ARBA00013529"/>
    </source>
</evidence>
<dbReference type="SUPFAM" id="SSF52218">
    <property type="entry name" value="Flavoproteins"/>
    <property type="match status" value="1"/>
</dbReference>
<sequence length="252" mass="27952">MSVYSIYFSPTNSTKEIVNLVANEFGSYQEIDLSKKEDMVDQVFDADDVCVIGVPSYGGRVPGIALERMNKFKGNHTKAILVVSYGNRAFEDTLKELADNLSKRGFYCFAAIAAIAEHSIMHQFATGRPDANDKKELKDFTKKIIDKMNTDTANSELRLPGNYPYREYNGVPLKPKAGRSCTGCGVCAEACPVGAISIENPRKTNKDLCISCMRCVKICPSHSRKVNSFMVKVASKKMNAACQEEKENELFI</sequence>
<organism evidence="9 10">
    <name type="scientific">Faecalimonas umbilicata</name>
    <dbReference type="NCBI Taxonomy" id="1912855"/>
    <lineage>
        <taxon>Bacteria</taxon>
        <taxon>Bacillati</taxon>
        <taxon>Bacillota</taxon>
        <taxon>Clostridia</taxon>
        <taxon>Lachnospirales</taxon>
        <taxon>Lachnospiraceae</taxon>
        <taxon>Faecalimonas</taxon>
    </lineage>
</organism>
<dbReference type="Proteomes" id="UP000294613">
    <property type="component" value="Unassembled WGS sequence"/>
</dbReference>
<dbReference type="InterPro" id="IPR017900">
    <property type="entry name" value="4Fe4S_Fe_S_CS"/>
</dbReference>
<name>A0A4R3JW24_9FIRM</name>
<gene>
    <name evidence="9" type="ORF">EDD74_101159</name>
    <name evidence="8" type="ORF">FAEUMB_06110</name>
</gene>
<evidence type="ECO:0000313" key="9">
    <source>
        <dbReference type="EMBL" id="TCS70309.1"/>
    </source>
</evidence>
<evidence type="ECO:0000256" key="1">
    <source>
        <dbReference type="ARBA" id="ARBA00003532"/>
    </source>
</evidence>
<dbReference type="EMBL" id="SLZV01000001">
    <property type="protein sequence ID" value="TCS70309.1"/>
    <property type="molecule type" value="Genomic_DNA"/>
</dbReference>
<keyword evidence="6" id="KW-0411">Iron-sulfur</keyword>
<dbReference type="Gene3D" id="3.30.70.20">
    <property type="match status" value="1"/>
</dbReference>
<dbReference type="AlphaFoldDB" id="A0A4R3JW24"/>
<protein>
    <recommendedName>
        <fullName evidence="2">Ferredoxin</fullName>
    </recommendedName>
</protein>
<dbReference type="PANTHER" id="PTHR24960">
    <property type="entry name" value="PHOTOSYSTEM I IRON-SULFUR CENTER-RELATED"/>
    <property type="match status" value="1"/>
</dbReference>